<reference evidence="12" key="1">
    <citation type="journal article" date="2019" name="Int. J. Syst. Evol. Microbiol.">
        <title>The Global Catalogue of Microorganisms (GCM) 10K type strain sequencing project: providing services to taxonomists for standard genome sequencing and annotation.</title>
        <authorList>
            <consortium name="The Broad Institute Genomics Platform"/>
            <consortium name="The Broad Institute Genome Sequencing Center for Infectious Disease"/>
            <person name="Wu L."/>
            <person name="Ma J."/>
        </authorList>
    </citation>
    <scope>NUCLEOTIDE SEQUENCE [LARGE SCALE GENOMIC DNA]</scope>
    <source>
        <strain evidence="12">DT43</strain>
    </source>
</reference>
<keyword evidence="9" id="KW-1133">Transmembrane helix</keyword>
<dbReference type="Pfam" id="PF00069">
    <property type="entry name" value="Pkinase"/>
    <property type="match status" value="1"/>
</dbReference>
<dbReference type="EMBL" id="JBHSFG010000029">
    <property type="protein sequence ID" value="MFC4466597.1"/>
    <property type="molecule type" value="Genomic_DNA"/>
</dbReference>
<evidence type="ECO:0000256" key="9">
    <source>
        <dbReference type="SAM" id="Phobius"/>
    </source>
</evidence>
<feature type="binding site" evidence="7">
    <location>
        <position position="42"/>
    </location>
    <ligand>
        <name>ATP</name>
        <dbReference type="ChEBI" id="CHEBI:30616"/>
    </ligand>
</feature>
<evidence type="ECO:0000259" key="10">
    <source>
        <dbReference type="PROSITE" id="PS50011"/>
    </source>
</evidence>
<gene>
    <name evidence="11" type="ORF">ACFPH6_19040</name>
</gene>
<dbReference type="PROSITE" id="PS00107">
    <property type="entry name" value="PROTEIN_KINASE_ATP"/>
    <property type="match status" value="1"/>
</dbReference>
<dbReference type="Gene3D" id="1.10.510.10">
    <property type="entry name" value="Transferase(Phosphotransferase) domain 1"/>
    <property type="match status" value="1"/>
</dbReference>
<keyword evidence="3 11" id="KW-0808">Transferase</keyword>
<dbReference type="PANTHER" id="PTHR43289:SF6">
    <property type="entry name" value="SERINE_THREONINE-PROTEIN KINASE NEKL-3"/>
    <property type="match status" value="1"/>
</dbReference>
<evidence type="ECO:0000313" key="11">
    <source>
        <dbReference type="EMBL" id="MFC4466597.1"/>
    </source>
</evidence>
<dbReference type="PANTHER" id="PTHR43289">
    <property type="entry name" value="MITOGEN-ACTIVATED PROTEIN KINASE KINASE KINASE 20-RELATED"/>
    <property type="match status" value="1"/>
</dbReference>
<feature type="compositionally biased region" description="Basic and acidic residues" evidence="8">
    <location>
        <begin position="382"/>
        <end position="391"/>
    </location>
</feature>
<dbReference type="InterPro" id="IPR017441">
    <property type="entry name" value="Protein_kinase_ATP_BS"/>
</dbReference>
<evidence type="ECO:0000256" key="5">
    <source>
        <dbReference type="ARBA" id="ARBA00022777"/>
    </source>
</evidence>
<evidence type="ECO:0000256" key="3">
    <source>
        <dbReference type="ARBA" id="ARBA00022679"/>
    </source>
</evidence>
<proteinExistence type="predicted"/>
<keyword evidence="12" id="KW-1185">Reference proteome</keyword>
<keyword evidence="5 11" id="KW-0418">Kinase</keyword>
<keyword evidence="9" id="KW-0472">Membrane</keyword>
<dbReference type="CDD" id="cd14014">
    <property type="entry name" value="STKc_PknB_like"/>
    <property type="match status" value="1"/>
</dbReference>
<feature type="transmembrane region" description="Helical" evidence="9">
    <location>
        <begin position="357"/>
        <end position="378"/>
    </location>
</feature>
<dbReference type="RefSeq" id="WP_386343198.1">
    <property type="nucleotide sequence ID" value="NZ_JBHSFG010000029.1"/>
</dbReference>
<dbReference type="SMART" id="SM00220">
    <property type="entry name" value="S_TKc"/>
    <property type="match status" value="1"/>
</dbReference>
<evidence type="ECO:0000256" key="8">
    <source>
        <dbReference type="SAM" id="MobiDB-lite"/>
    </source>
</evidence>
<evidence type="ECO:0000256" key="6">
    <source>
        <dbReference type="ARBA" id="ARBA00022840"/>
    </source>
</evidence>
<evidence type="ECO:0000256" key="1">
    <source>
        <dbReference type="ARBA" id="ARBA00012513"/>
    </source>
</evidence>
<dbReference type="PROSITE" id="PS50011">
    <property type="entry name" value="PROTEIN_KINASE_DOM"/>
    <property type="match status" value="1"/>
</dbReference>
<dbReference type="InterPro" id="IPR008271">
    <property type="entry name" value="Ser/Thr_kinase_AS"/>
</dbReference>
<dbReference type="Proteomes" id="UP001596012">
    <property type="component" value="Unassembled WGS sequence"/>
</dbReference>
<dbReference type="InterPro" id="IPR000719">
    <property type="entry name" value="Prot_kinase_dom"/>
</dbReference>
<feature type="compositionally biased region" description="Low complexity" evidence="8">
    <location>
        <begin position="305"/>
        <end position="323"/>
    </location>
</feature>
<evidence type="ECO:0000256" key="7">
    <source>
        <dbReference type="PROSITE-ProRule" id="PRU10141"/>
    </source>
</evidence>
<protein>
    <recommendedName>
        <fullName evidence="1">non-specific serine/threonine protein kinase</fullName>
        <ecNumber evidence="1">2.7.11.1</ecNumber>
    </recommendedName>
</protein>
<keyword evidence="2" id="KW-0723">Serine/threonine-protein kinase</keyword>
<evidence type="ECO:0000256" key="4">
    <source>
        <dbReference type="ARBA" id="ARBA00022741"/>
    </source>
</evidence>
<evidence type="ECO:0000313" key="12">
    <source>
        <dbReference type="Proteomes" id="UP001596012"/>
    </source>
</evidence>
<feature type="domain" description="Protein kinase" evidence="10">
    <location>
        <begin position="13"/>
        <end position="275"/>
    </location>
</feature>
<feature type="region of interest" description="Disordered" evidence="8">
    <location>
        <begin position="382"/>
        <end position="413"/>
    </location>
</feature>
<dbReference type="GO" id="GO:0004674">
    <property type="term" value="F:protein serine/threonine kinase activity"/>
    <property type="evidence" value="ECO:0007669"/>
    <property type="project" value="UniProtKB-EC"/>
</dbReference>
<keyword evidence="4 7" id="KW-0547">Nucleotide-binding</keyword>
<dbReference type="Gene3D" id="3.30.200.20">
    <property type="entry name" value="Phosphorylase Kinase, domain 1"/>
    <property type="match status" value="1"/>
</dbReference>
<evidence type="ECO:0000256" key="2">
    <source>
        <dbReference type="ARBA" id="ARBA00022527"/>
    </source>
</evidence>
<dbReference type="PROSITE" id="PS00108">
    <property type="entry name" value="PROTEIN_KINASE_ST"/>
    <property type="match status" value="1"/>
</dbReference>
<dbReference type="EC" id="2.7.11.1" evidence="1"/>
<keyword evidence="9" id="KW-0812">Transmembrane</keyword>
<keyword evidence="6 7" id="KW-0067">ATP-binding</keyword>
<sequence length="651" mass="68817">MAGEQERVIAGRYRLRQRLGSGGMGSVWRAEDQELRAQVAVKEIELPLLPDEASGDRASRGRKEALKAAQLREHPNVITVYDVVEHEGLPWIVMEYLPGTMDLSAVVRERGPLPADEVARIGAAALDGLSAGHRLGIIHRDVKPSNILLAPDHSGVADRRVLLTDYGISLRPRETRLTRSGVVIGTPGYMAPERVHGGEATPASDLFSLGVTLYFAVEGEGPFDRDTPEAALMALLETEPSPPQRAGERLSRVIMGLLAKSPLDRTQAAEAAELLAEAAAAGDGKAAPVAAVAPGKAGTPEKVVAPEASEAAAPEEASRSGDGNAAGNGGGDSDRGITPTRPGGEAPPRTRGWRLPALLALVGVLLAAGGFGVGAAVYGDDGQRQRAEPRQQPKASASPTPTPTTTRSPFPYGTRVGLKDGLMPGQCVDADWKDGEYKGQPELKLVDCVDDDPEGQVITTIAASGTGSASGATPSSSASSVQTECAERTEKLRKTMPDPVLRVLPPAAGQSQPPDTACLVFLKKATLGGPLGEYRKQGEEVYATQMGPGDCFNTKEEDDVLSMFLAGCDEPHHEQAVGWTWSSGNDSAESVDMEDLCEEKYGVNWARGKGHAMDGWWSSGDEWNAGFRWVLCTVYQEDGKKLPAGALKSAY</sequence>
<accession>A0ABV8YMU9</accession>
<name>A0ABV8YMU9_9ACTN</name>
<feature type="region of interest" description="Disordered" evidence="8">
    <location>
        <begin position="292"/>
        <end position="351"/>
    </location>
</feature>
<dbReference type="InterPro" id="IPR011009">
    <property type="entry name" value="Kinase-like_dom_sf"/>
</dbReference>
<comment type="caution">
    <text evidence="11">The sequence shown here is derived from an EMBL/GenBank/DDBJ whole genome shotgun (WGS) entry which is preliminary data.</text>
</comment>
<dbReference type="SUPFAM" id="SSF56112">
    <property type="entry name" value="Protein kinase-like (PK-like)"/>
    <property type="match status" value="1"/>
</dbReference>
<organism evidence="11 12">
    <name type="scientific">Streptomyces xiangluensis</name>
    <dbReference type="NCBI Taxonomy" id="2665720"/>
    <lineage>
        <taxon>Bacteria</taxon>
        <taxon>Bacillati</taxon>
        <taxon>Actinomycetota</taxon>
        <taxon>Actinomycetes</taxon>
        <taxon>Kitasatosporales</taxon>
        <taxon>Streptomycetaceae</taxon>
        <taxon>Streptomyces</taxon>
    </lineage>
</organism>